<proteinExistence type="inferred from homology"/>
<gene>
    <name evidence="10" type="ORF">H9830_02170</name>
</gene>
<organism evidence="10 11">
    <name type="scientific">Candidatus Agrococcus pullicola</name>
    <dbReference type="NCBI Taxonomy" id="2838429"/>
    <lineage>
        <taxon>Bacteria</taxon>
        <taxon>Bacillati</taxon>
        <taxon>Actinomycetota</taxon>
        <taxon>Actinomycetes</taxon>
        <taxon>Micrococcales</taxon>
        <taxon>Microbacteriaceae</taxon>
        <taxon>Agrococcus</taxon>
    </lineage>
</organism>
<dbReference type="Gene3D" id="1.10.3720.10">
    <property type="entry name" value="MetI-like"/>
    <property type="match status" value="1"/>
</dbReference>
<evidence type="ECO:0000256" key="4">
    <source>
        <dbReference type="ARBA" id="ARBA00022692"/>
    </source>
</evidence>
<evidence type="ECO:0000313" key="11">
    <source>
        <dbReference type="Proteomes" id="UP000824005"/>
    </source>
</evidence>
<keyword evidence="2 7" id="KW-0813">Transport</keyword>
<evidence type="ECO:0000256" key="2">
    <source>
        <dbReference type="ARBA" id="ARBA00022448"/>
    </source>
</evidence>
<feature type="transmembrane region" description="Helical" evidence="7">
    <location>
        <begin position="45"/>
        <end position="71"/>
    </location>
</feature>
<evidence type="ECO:0000256" key="5">
    <source>
        <dbReference type="ARBA" id="ARBA00022989"/>
    </source>
</evidence>
<dbReference type="InterPro" id="IPR035906">
    <property type="entry name" value="MetI-like_sf"/>
</dbReference>
<accession>A0A9D1YSK5</accession>
<feature type="transmembrane region" description="Helical" evidence="7">
    <location>
        <begin position="297"/>
        <end position="321"/>
    </location>
</feature>
<comment type="similarity">
    <text evidence="7">Belongs to the binding-protein-dependent transport system permease family.</text>
</comment>
<evidence type="ECO:0000313" key="10">
    <source>
        <dbReference type="EMBL" id="HIY65069.1"/>
    </source>
</evidence>
<feature type="transmembrane region" description="Helical" evidence="7">
    <location>
        <begin position="110"/>
        <end position="131"/>
    </location>
</feature>
<keyword evidence="6 7" id="KW-0472">Membrane</keyword>
<dbReference type="SUPFAM" id="SSF161098">
    <property type="entry name" value="MetI-like"/>
    <property type="match status" value="1"/>
</dbReference>
<dbReference type="GO" id="GO:0005886">
    <property type="term" value="C:plasma membrane"/>
    <property type="evidence" value="ECO:0007669"/>
    <property type="project" value="UniProtKB-SubCell"/>
</dbReference>
<dbReference type="GO" id="GO:0055085">
    <property type="term" value="P:transmembrane transport"/>
    <property type="evidence" value="ECO:0007669"/>
    <property type="project" value="InterPro"/>
</dbReference>
<dbReference type="PROSITE" id="PS50928">
    <property type="entry name" value="ABC_TM1"/>
    <property type="match status" value="1"/>
</dbReference>
<protein>
    <submittedName>
        <fullName evidence="10">Sugar ABC transporter permease</fullName>
    </submittedName>
</protein>
<dbReference type="PANTHER" id="PTHR30193:SF37">
    <property type="entry name" value="INNER MEMBRANE ABC TRANSPORTER PERMEASE PROTEIN YCJO"/>
    <property type="match status" value="1"/>
</dbReference>
<feature type="transmembrane region" description="Helical" evidence="7">
    <location>
        <begin position="143"/>
        <end position="163"/>
    </location>
</feature>
<reference evidence="10" key="1">
    <citation type="journal article" date="2021" name="PeerJ">
        <title>Extensive microbial diversity within the chicken gut microbiome revealed by metagenomics and culture.</title>
        <authorList>
            <person name="Gilroy R."/>
            <person name="Ravi A."/>
            <person name="Getino M."/>
            <person name="Pursley I."/>
            <person name="Horton D.L."/>
            <person name="Alikhan N.F."/>
            <person name="Baker D."/>
            <person name="Gharbi K."/>
            <person name="Hall N."/>
            <person name="Watson M."/>
            <person name="Adriaenssens E.M."/>
            <person name="Foster-Nyarko E."/>
            <person name="Jarju S."/>
            <person name="Secka A."/>
            <person name="Antonio M."/>
            <person name="Oren A."/>
            <person name="Chaudhuri R.R."/>
            <person name="La Ragione R."/>
            <person name="Hildebrand F."/>
            <person name="Pallen M.J."/>
        </authorList>
    </citation>
    <scope>NUCLEOTIDE SEQUENCE</scope>
    <source>
        <strain evidence="10">ChiGjej1B1-98</strain>
    </source>
</reference>
<keyword evidence="3" id="KW-1003">Cell membrane</keyword>
<evidence type="ECO:0000256" key="7">
    <source>
        <dbReference type="RuleBase" id="RU363032"/>
    </source>
</evidence>
<reference evidence="10" key="2">
    <citation type="submission" date="2021-04" db="EMBL/GenBank/DDBJ databases">
        <authorList>
            <person name="Gilroy R."/>
        </authorList>
    </citation>
    <scope>NUCLEOTIDE SEQUENCE</scope>
    <source>
        <strain evidence="10">ChiGjej1B1-98</strain>
    </source>
</reference>
<dbReference type="Pfam" id="PF00528">
    <property type="entry name" value="BPD_transp_1"/>
    <property type="match status" value="1"/>
</dbReference>
<evidence type="ECO:0000256" key="8">
    <source>
        <dbReference type="SAM" id="MobiDB-lite"/>
    </source>
</evidence>
<dbReference type="InterPro" id="IPR051393">
    <property type="entry name" value="ABC_transporter_permease"/>
</dbReference>
<dbReference type="PANTHER" id="PTHR30193">
    <property type="entry name" value="ABC TRANSPORTER PERMEASE PROTEIN"/>
    <property type="match status" value="1"/>
</dbReference>
<sequence>MTDTKTAIGVPRERNRSGGPRRTPRSARGGESVGRRLSAWVDRHVLAVFTTPALAFIALTMLFPVVFTIYLSLTHWVGGASRAPEFIGLENFIRLFTDDERFWLATLRTILLTAGAVLAQTVLGVAIAVLLHRKFVLSGLVRSVVLLPMIATPVAIALVWRLMFHPQLGVLNDILVRLGLPPSDWLANPDLALFLVGVVDTWEWAPLIALITLAGLTALPEEPFEAASIDGANGWQKFWHVTLPMVRPIVVVAVVLRLIEALKTFDPILVMTNGGPGFATETLNIYAYNIAFQYQQLGYSAALLIVFFLLVLLISSSVLSLRRGKE</sequence>
<name>A0A9D1YSK5_9MICO</name>
<evidence type="ECO:0000256" key="6">
    <source>
        <dbReference type="ARBA" id="ARBA00023136"/>
    </source>
</evidence>
<evidence type="ECO:0000256" key="3">
    <source>
        <dbReference type="ARBA" id="ARBA00022475"/>
    </source>
</evidence>
<evidence type="ECO:0000256" key="1">
    <source>
        <dbReference type="ARBA" id="ARBA00004651"/>
    </source>
</evidence>
<dbReference type="InterPro" id="IPR000515">
    <property type="entry name" value="MetI-like"/>
</dbReference>
<keyword evidence="5 7" id="KW-1133">Transmembrane helix</keyword>
<feature type="region of interest" description="Disordered" evidence="8">
    <location>
        <begin position="1"/>
        <end position="30"/>
    </location>
</feature>
<dbReference type="Proteomes" id="UP000824005">
    <property type="component" value="Unassembled WGS sequence"/>
</dbReference>
<dbReference type="EMBL" id="DXDC01000060">
    <property type="protein sequence ID" value="HIY65069.1"/>
    <property type="molecule type" value="Genomic_DNA"/>
</dbReference>
<comment type="subcellular location">
    <subcellularLocation>
        <location evidence="1 7">Cell membrane</location>
        <topology evidence="1 7">Multi-pass membrane protein</topology>
    </subcellularLocation>
</comment>
<dbReference type="CDD" id="cd06261">
    <property type="entry name" value="TM_PBP2"/>
    <property type="match status" value="1"/>
</dbReference>
<keyword evidence="4 7" id="KW-0812">Transmembrane</keyword>
<dbReference type="AlphaFoldDB" id="A0A9D1YSK5"/>
<comment type="caution">
    <text evidence="10">The sequence shown here is derived from an EMBL/GenBank/DDBJ whole genome shotgun (WGS) entry which is preliminary data.</text>
</comment>
<feature type="domain" description="ABC transmembrane type-1" evidence="9">
    <location>
        <begin position="106"/>
        <end position="318"/>
    </location>
</feature>
<evidence type="ECO:0000259" key="9">
    <source>
        <dbReference type="PROSITE" id="PS50928"/>
    </source>
</evidence>